<dbReference type="OrthoDB" id="2055132at2"/>
<comment type="caution">
    <text evidence="1">The sequence shown here is derived from an EMBL/GenBank/DDBJ whole genome shotgun (WGS) entry which is preliminary data.</text>
</comment>
<protein>
    <submittedName>
        <fullName evidence="1">Uncharacterized protein</fullName>
    </submittedName>
</protein>
<name>A0A1V4SIP8_RUMHU</name>
<dbReference type="EMBL" id="MZGX01000021">
    <property type="protein sequence ID" value="OPX43127.1"/>
    <property type="molecule type" value="Genomic_DNA"/>
</dbReference>
<evidence type="ECO:0000313" key="1">
    <source>
        <dbReference type="EMBL" id="OPX43127.1"/>
    </source>
</evidence>
<proteinExistence type="predicted"/>
<evidence type="ECO:0000313" key="2">
    <source>
        <dbReference type="Proteomes" id="UP000191554"/>
    </source>
</evidence>
<dbReference type="RefSeq" id="WP_080065506.1">
    <property type="nucleotide sequence ID" value="NZ_MZGX01000021.1"/>
</dbReference>
<dbReference type="Proteomes" id="UP000191554">
    <property type="component" value="Unassembled WGS sequence"/>
</dbReference>
<dbReference type="STRING" id="48256.CLHUN_30690"/>
<reference evidence="1 2" key="1">
    <citation type="submission" date="2017-03" db="EMBL/GenBank/DDBJ databases">
        <title>Genome sequence of Clostridium hungatei DSM 14427.</title>
        <authorList>
            <person name="Poehlein A."/>
            <person name="Daniel R."/>
        </authorList>
    </citation>
    <scope>NUCLEOTIDE SEQUENCE [LARGE SCALE GENOMIC DNA]</scope>
    <source>
        <strain evidence="1 2">DSM 14427</strain>
    </source>
</reference>
<sequence>MKLSIRQSYLAMFELLDGFYQDTKDDCLGSLLGGFNPSLFIDSNSADSAAWIDWMNSVKKITVEELLTSDEALCTTRAFIDFHQKEFGFDLKWLIEELNSMSANSEKWLKSVKKAVEES</sequence>
<dbReference type="AlphaFoldDB" id="A0A1V4SIP8"/>
<organism evidence="1 2">
    <name type="scientific">Ruminiclostridium hungatei</name>
    <name type="common">Clostridium hungatei</name>
    <dbReference type="NCBI Taxonomy" id="48256"/>
    <lineage>
        <taxon>Bacteria</taxon>
        <taxon>Bacillati</taxon>
        <taxon>Bacillota</taxon>
        <taxon>Clostridia</taxon>
        <taxon>Eubacteriales</taxon>
        <taxon>Oscillospiraceae</taxon>
        <taxon>Ruminiclostridium</taxon>
    </lineage>
</organism>
<accession>A0A1V4SIP8</accession>
<gene>
    <name evidence="1" type="ORF">CLHUN_30690</name>
</gene>
<keyword evidence="2" id="KW-1185">Reference proteome</keyword>